<evidence type="ECO:0008006" key="4">
    <source>
        <dbReference type="Google" id="ProtNLM"/>
    </source>
</evidence>
<feature type="region of interest" description="Disordered" evidence="1">
    <location>
        <begin position="107"/>
        <end position="205"/>
    </location>
</feature>
<feature type="compositionally biased region" description="Acidic residues" evidence="1">
    <location>
        <begin position="153"/>
        <end position="167"/>
    </location>
</feature>
<reference evidence="2 3" key="1">
    <citation type="submission" date="2024-06" db="EMBL/GenBank/DDBJ databases">
        <title>A chromosome-level genome assembly of beet webworm, Loxostege sticticalis.</title>
        <authorList>
            <person name="Zhang Y."/>
        </authorList>
    </citation>
    <scope>NUCLEOTIDE SEQUENCE [LARGE SCALE GENOMIC DNA]</scope>
    <source>
        <strain evidence="2">AQ026</strain>
        <tissue evidence="2">Whole body</tissue>
    </source>
</reference>
<feature type="compositionally biased region" description="Basic residues" evidence="1">
    <location>
        <begin position="565"/>
        <end position="579"/>
    </location>
</feature>
<feature type="region of interest" description="Disordered" evidence="1">
    <location>
        <begin position="521"/>
        <end position="691"/>
    </location>
</feature>
<keyword evidence="3" id="KW-1185">Reference proteome</keyword>
<protein>
    <recommendedName>
        <fullName evidence="4">Protein moonraker</fullName>
    </recommendedName>
</protein>
<feature type="compositionally biased region" description="Basic residues" evidence="1">
    <location>
        <begin position="482"/>
        <end position="493"/>
    </location>
</feature>
<feature type="compositionally biased region" description="Basic residues" evidence="1">
    <location>
        <begin position="400"/>
        <end position="412"/>
    </location>
</feature>
<gene>
    <name evidence="2" type="ORF">ABMA27_016863</name>
</gene>
<evidence type="ECO:0000313" key="2">
    <source>
        <dbReference type="EMBL" id="KAL0883496.1"/>
    </source>
</evidence>
<organism evidence="2 3">
    <name type="scientific">Loxostege sticticalis</name>
    <name type="common">Beet webworm moth</name>
    <dbReference type="NCBI Taxonomy" id="481309"/>
    <lineage>
        <taxon>Eukaryota</taxon>
        <taxon>Metazoa</taxon>
        <taxon>Ecdysozoa</taxon>
        <taxon>Arthropoda</taxon>
        <taxon>Hexapoda</taxon>
        <taxon>Insecta</taxon>
        <taxon>Pterygota</taxon>
        <taxon>Neoptera</taxon>
        <taxon>Endopterygota</taxon>
        <taxon>Lepidoptera</taxon>
        <taxon>Glossata</taxon>
        <taxon>Ditrysia</taxon>
        <taxon>Pyraloidea</taxon>
        <taxon>Crambidae</taxon>
        <taxon>Pyraustinae</taxon>
        <taxon>Loxostege</taxon>
    </lineage>
</organism>
<dbReference type="EMBL" id="JBEUOH010000009">
    <property type="protein sequence ID" value="KAL0883496.1"/>
    <property type="molecule type" value="Genomic_DNA"/>
</dbReference>
<comment type="caution">
    <text evidence="2">The sequence shown here is derived from an EMBL/GenBank/DDBJ whole genome shotgun (WGS) entry which is preliminary data.</text>
</comment>
<feature type="compositionally biased region" description="Basic and acidic residues" evidence="1">
    <location>
        <begin position="631"/>
        <end position="664"/>
    </location>
</feature>
<feature type="compositionally biased region" description="Basic and acidic residues" evidence="1">
    <location>
        <begin position="672"/>
        <end position="691"/>
    </location>
</feature>
<evidence type="ECO:0000256" key="1">
    <source>
        <dbReference type="SAM" id="MobiDB-lite"/>
    </source>
</evidence>
<feature type="compositionally biased region" description="Polar residues" evidence="1">
    <location>
        <begin position="446"/>
        <end position="459"/>
    </location>
</feature>
<dbReference type="Proteomes" id="UP001549920">
    <property type="component" value="Unassembled WGS sequence"/>
</dbReference>
<evidence type="ECO:0000313" key="3">
    <source>
        <dbReference type="Proteomes" id="UP001549920"/>
    </source>
</evidence>
<sequence length="862" mass="97410">MVLEGEQVEKPLAAEETCLRGFSFMPETKVEMSLQFIEGEELERTWRTTRRQRAKEREQKIWDEFVKEQDVLSSVCKDDPYQFLEQLPEDCLKELLEIELQKMKKETEEEEKREVQAVQEQQGGGDSPRQVPIVTFADDDTGDDSDLIHIYDDEKDDEQSGPEDEALNDSLNSPCTVRDNYPEVKGLSPTSPPHSPDKGSYKSPESVTNMIESSIYCAKVRDLRIKINEELGDIVNTLECRDIQSIDPEDLVKMRRRSTEFCGRFNRIYMYQLHRQIHDVKRNNKAALPFARHTQFQAQMVRIVSLHQNLLQALQIFHKSFEQTACVSESADMLRCALHVAREACAAARAVPPPRHLHAARDLYDDEVLPSCDKLEEAIKVYAAKMSSYIASTNNTNTSRSKRSSRSSKKRSKDTWSKSGSNKIKSDAESRLSMYSLDTLRINLHPKSSSSRDNQSGGTSKVRVGVSSRGGAQEANQPPQKTPRKSPRSSRRPLMREPACVRRRARDAGADIRTMVEAVEACTSSHISREPSPPASLRHRSRNTTPRPTKAKESPPRRSLGASPHKLRSISPKKLRRASPARPQTIRAALSSIRTNPLGTAESSQVQMNPVSKIQCAKRGASPKAKATETSPRDNSPRHDRRDTPRHENTPRSEQREGSPRYDNRGTSPRLSPRDSARRESPRSPRSVREIERAEWDRNKLLSPGPGGRCEVTRIVRQLCGGDAAGCRNERTTGAKNAQLLCINGSSPRQPSTPQLLKILEETIQKKVPKTFFPKASPPKATERFRLTFNIPERTAENLFLYRTKFVQHMLASPMYANCAVGKPWEMVGSVSEQLIDELLATCARDVQLRDVVQQLYQAETK</sequence>
<feature type="compositionally biased region" description="Polar residues" evidence="1">
    <location>
        <begin position="592"/>
        <end position="612"/>
    </location>
</feature>
<name>A0ABR3I3X7_LOXSC</name>
<feature type="region of interest" description="Disordered" evidence="1">
    <location>
        <begin position="444"/>
        <end position="506"/>
    </location>
</feature>
<feature type="region of interest" description="Disordered" evidence="1">
    <location>
        <begin position="393"/>
        <end position="428"/>
    </location>
</feature>
<proteinExistence type="predicted"/>
<accession>A0ABR3I3X7</accession>